<dbReference type="AlphaFoldDB" id="A0A4Y7QAV7"/>
<dbReference type="OrthoDB" id="27842at2759"/>
<feature type="domain" description="F-box" evidence="1">
    <location>
        <begin position="31"/>
        <end position="82"/>
    </location>
</feature>
<organism evidence="2 3">
    <name type="scientific">Rickenella mellea</name>
    <dbReference type="NCBI Taxonomy" id="50990"/>
    <lineage>
        <taxon>Eukaryota</taxon>
        <taxon>Fungi</taxon>
        <taxon>Dikarya</taxon>
        <taxon>Basidiomycota</taxon>
        <taxon>Agaricomycotina</taxon>
        <taxon>Agaricomycetes</taxon>
        <taxon>Hymenochaetales</taxon>
        <taxon>Rickenellaceae</taxon>
        <taxon>Rickenella</taxon>
    </lineage>
</organism>
<dbReference type="Gene3D" id="1.20.1280.50">
    <property type="match status" value="1"/>
</dbReference>
<evidence type="ECO:0000259" key="1">
    <source>
        <dbReference type="Pfam" id="PF12937"/>
    </source>
</evidence>
<dbReference type="VEuPathDB" id="FungiDB:BD410DRAFT_120140"/>
<reference evidence="2 3" key="1">
    <citation type="submission" date="2018-06" db="EMBL/GenBank/DDBJ databases">
        <title>A transcriptomic atlas of mushroom development highlights an independent origin of complex multicellularity.</title>
        <authorList>
            <consortium name="DOE Joint Genome Institute"/>
            <person name="Krizsan K."/>
            <person name="Almasi E."/>
            <person name="Merenyi Z."/>
            <person name="Sahu N."/>
            <person name="Viragh M."/>
            <person name="Koszo T."/>
            <person name="Mondo S."/>
            <person name="Kiss B."/>
            <person name="Balint B."/>
            <person name="Kues U."/>
            <person name="Barry K."/>
            <person name="Hegedus J.C."/>
            <person name="Henrissat B."/>
            <person name="Johnson J."/>
            <person name="Lipzen A."/>
            <person name="Ohm R."/>
            <person name="Nagy I."/>
            <person name="Pangilinan J."/>
            <person name="Yan J."/>
            <person name="Xiong Y."/>
            <person name="Grigoriev I.V."/>
            <person name="Hibbett D.S."/>
            <person name="Nagy L.G."/>
        </authorList>
    </citation>
    <scope>NUCLEOTIDE SEQUENCE [LARGE SCALE GENOMIC DNA]</scope>
    <source>
        <strain evidence="2 3">SZMC22713</strain>
    </source>
</reference>
<dbReference type="EMBL" id="ML170167">
    <property type="protein sequence ID" value="TDL24401.1"/>
    <property type="molecule type" value="Genomic_DNA"/>
</dbReference>
<sequence>MAALQYIRRRLAKRIKLLQDRCIPLVLQDGIQRLPDEILIHVFEAGHALTDTHKFSLNMSDISRRFRSLAIRTPLLWTRLSFGPSNHLIRLFISRSVHMDLSISIKKTGNSPKLKLFLEVISSLSERWTHLRVHDLPPNSRLPPIIPRLQRLQYDRKRPNHLLALPMPSMVHFHGISVRPTASHRLQLTNCELHLKGILDVDRLCRAVYEMKNLRHLSITLDGCSSEEDEFFDPWSDDEEEDTEFHYVNLDSFSFSIKNRTSVNVVGMINESMRRWLSLHTTKLAVEYATVKHAETLLQPVGIGLMFPSPVMSVRLPGCVDPDESSDTFDLLTLVVSAIARDAPLDRSDSPAFTVSIESPVTSFISPYELSQPLSEEPWTWYAGLRNLRLKNCERLYEWHVQAFAEKLTSFPEGNGLKSLEIISCRNISEDYLMDLREEMGDKLRLSWVL</sequence>
<dbReference type="InterPro" id="IPR001810">
    <property type="entry name" value="F-box_dom"/>
</dbReference>
<dbReference type="Pfam" id="PF12937">
    <property type="entry name" value="F-box-like"/>
    <property type="match status" value="1"/>
</dbReference>
<proteinExistence type="predicted"/>
<dbReference type="Proteomes" id="UP000294933">
    <property type="component" value="Unassembled WGS sequence"/>
</dbReference>
<accession>A0A4Y7QAV7</accession>
<protein>
    <recommendedName>
        <fullName evidence="1">F-box domain-containing protein</fullName>
    </recommendedName>
</protein>
<evidence type="ECO:0000313" key="3">
    <source>
        <dbReference type="Proteomes" id="UP000294933"/>
    </source>
</evidence>
<keyword evidence="3" id="KW-1185">Reference proteome</keyword>
<evidence type="ECO:0000313" key="2">
    <source>
        <dbReference type="EMBL" id="TDL24401.1"/>
    </source>
</evidence>
<name>A0A4Y7QAV7_9AGAM</name>
<gene>
    <name evidence="2" type="ORF">BD410DRAFT_120140</name>
</gene>